<sequence length="40" mass="4801">MTDISDYIGQSTLFRPMHHFIDNLRIFFACFPLNNYFSNL</sequence>
<organism evidence="1 2">
    <name type="scientific">Providencia stuartii ATCC 25827</name>
    <dbReference type="NCBI Taxonomy" id="471874"/>
    <lineage>
        <taxon>Bacteria</taxon>
        <taxon>Pseudomonadati</taxon>
        <taxon>Pseudomonadota</taxon>
        <taxon>Gammaproteobacteria</taxon>
        <taxon>Enterobacterales</taxon>
        <taxon>Morganellaceae</taxon>
        <taxon>Providencia</taxon>
    </lineage>
</organism>
<protein>
    <submittedName>
        <fullName evidence="1">Uncharacterized protein</fullName>
    </submittedName>
</protein>
<comment type="caution">
    <text evidence="1">The sequence shown here is derived from an EMBL/GenBank/DDBJ whole genome shotgun (WGS) entry which is preliminary data.</text>
</comment>
<accession>A0AA86YN76</accession>
<reference evidence="1 2" key="3">
    <citation type="submission" date="2008-05" db="EMBL/GenBank/DDBJ databases">
        <authorList>
            <person name="Fulton L."/>
            <person name="Clifton S."/>
            <person name="Fulton B."/>
            <person name="Xu J."/>
            <person name="Minx P."/>
            <person name="Pepin K.H."/>
            <person name="Johnson M."/>
            <person name="Thiruvilangam P."/>
            <person name="Bhonagiri V."/>
            <person name="Nash W.E."/>
            <person name="Mardis E.R."/>
            <person name="Wilson R.K."/>
        </authorList>
    </citation>
    <scope>NUCLEOTIDE SEQUENCE [LARGE SCALE GENOMIC DNA]</scope>
    <source>
        <strain evidence="1 2">ATCC 25827</strain>
    </source>
</reference>
<evidence type="ECO:0000313" key="1">
    <source>
        <dbReference type="EMBL" id="EDU60005.1"/>
    </source>
</evidence>
<evidence type="ECO:0000313" key="2">
    <source>
        <dbReference type="Proteomes" id="UP000004506"/>
    </source>
</evidence>
<reference evidence="2" key="2">
    <citation type="submission" date="2008-04" db="EMBL/GenBank/DDBJ databases">
        <title>Draft genome sequence of Providencia stuartii(ATCC 25827).</title>
        <authorList>
            <person name="Sudarsanam P."/>
            <person name="Ley R."/>
            <person name="Guruge J."/>
            <person name="Turnbaugh P.J."/>
            <person name="Mahowald M."/>
            <person name="Liep D."/>
            <person name="Gordon J."/>
        </authorList>
    </citation>
    <scope>NUCLEOTIDE SEQUENCE [LARGE SCALE GENOMIC DNA]</scope>
    <source>
        <strain evidence="2">ATCC 25827</strain>
    </source>
</reference>
<proteinExistence type="predicted"/>
<dbReference type="AlphaFoldDB" id="A0AA86YN76"/>
<dbReference type="EMBL" id="ABJD02000101">
    <property type="protein sequence ID" value="EDU60005.1"/>
    <property type="molecule type" value="Genomic_DNA"/>
</dbReference>
<gene>
    <name evidence="1" type="ORF">PROSTU_03202</name>
</gene>
<dbReference type="Proteomes" id="UP000004506">
    <property type="component" value="Unassembled WGS sequence"/>
</dbReference>
<name>A0AA86YN76_PROST</name>
<reference evidence="2" key="1">
    <citation type="submission" date="2008-04" db="EMBL/GenBank/DDBJ databases">
        <title>Draft genome sequence of Providencia stuartii (ATCC 25827).</title>
        <authorList>
            <person name="Sudarsanam P."/>
            <person name="Ley R."/>
            <person name="Guruge J."/>
            <person name="Turnbaugh P.J."/>
            <person name="Mahowald M."/>
            <person name="Liep D."/>
            <person name="Gordon J."/>
        </authorList>
    </citation>
    <scope>NUCLEOTIDE SEQUENCE [LARGE SCALE GENOMIC DNA]</scope>
    <source>
        <strain evidence="2">ATCC 25827</strain>
    </source>
</reference>